<dbReference type="PANTHER" id="PTHR30349:SF94">
    <property type="entry name" value="INTEGRASE_RECOMBINASE HI_1414-RELATED"/>
    <property type="match status" value="1"/>
</dbReference>
<dbReference type="PANTHER" id="PTHR30349">
    <property type="entry name" value="PHAGE INTEGRASE-RELATED"/>
    <property type="match status" value="1"/>
</dbReference>
<gene>
    <name evidence="4" type="ORF">OB2597_05075</name>
</gene>
<dbReference type="AlphaFoldDB" id="A3TSK0"/>
<evidence type="ECO:0000313" key="5">
    <source>
        <dbReference type="Proteomes" id="UP000004318"/>
    </source>
</evidence>
<dbReference type="InterPro" id="IPR011010">
    <property type="entry name" value="DNA_brk_join_enz"/>
</dbReference>
<dbReference type="InterPro" id="IPR050090">
    <property type="entry name" value="Tyrosine_recombinase_XerCD"/>
</dbReference>
<evidence type="ECO:0000313" key="4">
    <source>
        <dbReference type="EMBL" id="EAQ04627.1"/>
    </source>
</evidence>
<dbReference type="CDD" id="cd00796">
    <property type="entry name" value="INT_Rci_Hp1_C"/>
    <property type="match status" value="1"/>
</dbReference>
<dbReference type="InterPro" id="IPR013762">
    <property type="entry name" value="Integrase-like_cat_sf"/>
</dbReference>
<dbReference type="HOGENOM" id="CLU_027562_32_0_5"/>
<dbReference type="RefSeq" id="WP_009805244.1">
    <property type="nucleotide sequence ID" value="NZ_CH724131.1"/>
</dbReference>
<dbReference type="SUPFAM" id="SSF56349">
    <property type="entry name" value="DNA breaking-rejoining enzymes"/>
    <property type="match status" value="1"/>
</dbReference>
<dbReference type="InterPro" id="IPR002104">
    <property type="entry name" value="Integrase_catalytic"/>
</dbReference>
<comment type="caution">
    <text evidence="4">The sequence shown here is derived from an EMBL/GenBank/DDBJ whole genome shotgun (WGS) entry which is preliminary data.</text>
</comment>
<dbReference type="PROSITE" id="PS51898">
    <property type="entry name" value="TYR_RECOMBINASE"/>
    <property type="match status" value="1"/>
</dbReference>
<proteinExistence type="predicted"/>
<name>A3TSK0_PSEBH</name>
<evidence type="ECO:0000259" key="3">
    <source>
        <dbReference type="PROSITE" id="PS51898"/>
    </source>
</evidence>
<accession>A3TSK0</accession>
<keyword evidence="5" id="KW-1185">Reference proteome</keyword>
<feature type="domain" description="Tyr recombinase" evidence="3">
    <location>
        <begin position="196"/>
        <end position="376"/>
    </location>
</feature>
<protein>
    <submittedName>
        <fullName evidence="4">Site-specific recombinase, phage integrase family protein</fullName>
    </submittedName>
</protein>
<dbReference type="eggNOG" id="COG0582">
    <property type="taxonomic scope" value="Bacteria"/>
</dbReference>
<keyword evidence="2" id="KW-0233">DNA recombination</keyword>
<dbReference type="GO" id="GO:0003677">
    <property type="term" value="F:DNA binding"/>
    <property type="evidence" value="ECO:0007669"/>
    <property type="project" value="InterPro"/>
</dbReference>
<evidence type="ECO:0000256" key="1">
    <source>
        <dbReference type="ARBA" id="ARBA00022908"/>
    </source>
</evidence>
<sequence length="383" mass="43703">MGQIIERSRKDGSITYTAQVRRKKSGKTIFSFAQTFDKRADAKAWMKRKERELNQPDGLAIALKKKTAKTLGEVIIAYIESQNGQIGKSKLQNLRATCRFEIANENVEALVASDFVAFAQELLKGTQPAPLDPKSIPLDYYEPKPRLPQTVGGYMTHLGVVLRHGGPLVGLKLPKAEFLEAMETCRHLGIVGPSDKRDRRPTVEELDQLMAYFVRFSDDDPRAVPMHMMVLAAIFLTYRQAEHTRLLRSDVEAALTDEEPTLTIRNMKHPRKKQGNDITVQIRSEGLAVIRAMDHDDSRIFPYHPDTVSRRFTQACKVLGIEDLHFHDLRHEGISRLFEMGLQIPEVAAVTGHQHWLTLERYTHLKKKGDKFKDWRWLCLIGL</sequence>
<dbReference type="Gene3D" id="1.10.443.10">
    <property type="entry name" value="Intergrase catalytic core"/>
    <property type="match status" value="1"/>
</dbReference>
<dbReference type="GO" id="GO:0015074">
    <property type="term" value="P:DNA integration"/>
    <property type="evidence" value="ECO:0007669"/>
    <property type="project" value="UniProtKB-KW"/>
</dbReference>
<keyword evidence="1" id="KW-0229">DNA integration</keyword>
<dbReference type="EMBL" id="AAMO01000001">
    <property type="protein sequence ID" value="EAQ04627.1"/>
    <property type="molecule type" value="Genomic_DNA"/>
</dbReference>
<evidence type="ECO:0000256" key="2">
    <source>
        <dbReference type="ARBA" id="ARBA00023172"/>
    </source>
</evidence>
<dbReference type="Pfam" id="PF00589">
    <property type="entry name" value="Phage_integrase"/>
    <property type="match status" value="1"/>
</dbReference>
<dbReference type="OrthoDB" id="6388170at2"/>
<organism evidence="4 5">
    <name type="scientific">Pseudooceanicola batsensis (strain ATCC BAA-863 / DSM 15984 / KCTC 12145 / HTCC2597)</name>
    <name type="common">Oceanicola batsensis</name>
    <dbReference type="NCBI Taxonomy" id="252305"/>
    <lineage>
        <taxon>Bacteria</taxon>
        <taxon>Pseudomonadati</taxon>
        <taxon>Pseudomonadota</taxon>
        <taxon>Alphaproteobacteria</taxon>
        <taxon>Rhodobacterales</taxon>
        <taxon>Paracoccaceae</taxon>
        <taxon>Pseudooceanicola</taxon>
    </lineage>
</organism>
<reference evidence="4 5" key="1">
    <citation type="journal article" date="2010" name="J. Bacteriol.">
        <title>Genome sequences of Oceanicola granulosus HTCC2516(T) and Oceanicola batsensis HTCC2597(TDelta).</title>
        <authorList>
            <person name="Thrash J.C."/>
            <person name="Cho J.C."/>
            <person name="Vergin K.L."/>
            <person name="Giovannoni S.J."/>
        </authorList>
    </citation>
    <scope>NUCLEOTIDE SEQUENCE [LARGE SCALE GENOMIC DNA]</scope>
    <source>
        <strain evidence="5">ATCC BAA-863 / DSM 15984 / KCTC 12145 / HTCC2597</strain>
    </source>
</reference>
<dbReference type="Proteomes" id="UP000004318">
    <property type="component" value="Unassembled WGS sequence"/>
</dbReference>
<dbReference type="GO" id="GO:0006310">
    <property type="term" value="P:DNA recombination"/>
    <property type="evidence" value="ECO:0007669"/>
    <property type="project" value="UniProtKB-KW"/>
</dbReference>